<evidence type="ECO:0000313" key="2">
    <source>
        <dbReference type="Proteomes" id="UP000464314"/>
    </source>
</evidence>
<proteinExistence type="predicted"/>
<sequence length="417" mass="47303">MILSPKQMEFVANANHRYNVKTGATRSGKSYMDNLYTIPSRIRERQGKDGLNALIGVSKGTIERNILQPMREIYGQRIVGEIGSDNIVDLFGDSAYCLGAEKVSQVAKLRGSSLKYVYGDEVAEWNQQVFELLKSRMDKSYSCFDGACNPDNPNHWFKKFLDSDADIYCQKYTIFDNPYLPPEFVENLCNEYKGTVYYDRYIRGLWVAAEGAVYRLFNDAQAQIINPFKLTEKPKSLMEINIGVDFGGNGSGHAFVATGYGRGYTNIIALASEWIDCSKNDIDPEKLGQLFVDFCLKVLNVYGYITQVNCDSAEKTLIAGLRSTARKSGLGWLRISDALKTEVNDRIRFTQRMMGQGRFFYVPELCKSLELALCGALWDPDELTKDKRLDDGTSDIDSLDAFEYGFERDISRFIRYE</sequence>
<protein>
    <submittedName>
        <fullName evidence="1">PBSX family phage terminase large subunit</fullName>
    </submittedName>
</protein>
<organism evidence="1 2">
    <name type="scientific">Anaerocolumna sedimenticola</name>
    <dbReference type="NCBI Taxonomy" id="2696063"/>
    <lineage>
        <taxon>Bacteria</taxon>
        <taxon>Bacillati</taxon>
        <taxon>Bacillota</taxon>
        <taxon>Clostridia</taxon>
        <taxon>Lachnospirales</taxon>
        <taxon>Lachnospiraceae</taxon>
        <taxon>Anaerocolumna</taxon>
    </lineage>
</organism>
<dbReference type="PANTHER" id="PTHR39184:SF1">
    <property type="entry name" value="PBSX PHAGE TERMINASE LARGE SUBUNIT"/>
    <property type="match status" value="1"/>
</dbReference>
<dbReference type="KEGG" id="anr:Ana3638_11855"/>
<dbReference type="AlphaFoldDB" id="A0A6P1TNB7"/>
<dbReference type="EMBL" id="CP048000">
    <property type="protein sequence ID" value="QHQ61381.1"/>
    <property type="molecule type" value="Genomic_DNA"/>
</dbReference>
<dbReference type="Gene3D" id="3.30.420.280">
    <property type="match status" value="1"/>
</dbReference>
<gene>
    <name evidence="1" type="ORF">Ana3638_11855</name>
</gene>
<dbReference type="InterPro" id="IPR027417">
    <property type="entry name" value="P-loop_NTPase"/>
</dbReference>
<evidence type="ECO:0000313" key="1">
    <source>
        <dbReference type="EMBL" id="QHQ61381.1"/>
    </source>
</evidence>
<keyword evidence="2" id="KW-1185">Reference proteome</keyword>
<name>A0A6P1TNB7_9FIRM</name>
<accession>A0A6P1TNB7</accession>
<dbReference type="PANTHER" id="PTHR39184">
    <property type="match status" value="1"/>
</dbReference>
<dbReference type="Proteomes" id="UP000464314">
    <property type="component" value="Chromosome"/>
</dbReference>
<dbReference type="InterPro" id="IPR052380">
    <property type="entry name" value="Viral_DNA_packaging_terminase"/>
</dbReference>
<dbReference type="Gene3D" id="3.40.50.300">
    <property type="entry name" value="P-loop containing nucleotide triphosphate hydrolases"/>
    <property type="match status" value="1"/>
</dbReference>
<dbReference type="RefSeq" id="WP_161838206.1">
    <property type="nucleotide sequence ID" value="NZ_CP048000.1"/>
</dbReference>
<dbReference type="Pfam" id="PF03237">
    <property type="entry name" value="Terminase_6N"/>
    <property type="match status" value="1"/>
</dbReference>
<reference evidence="1 2" key="1">
    <citation type="submission" date="2020-01" db="EMBL/GenBank/DDBJ databases">
        <title>Genome analysis of Anaerocolumna sp. CBA3638.</title>
        <authorList>
            <person name="Kim J."/>
            <person name="Roh S.W."/>
        </authorList>
    </citation>
    <scope>NUCLEOTIDE SEQUENCE [LARGE SCALE GENOMIC DNA]</scope>
    <source>
        <strain evidence="1 2">CBA3638</strain>
    </source>
</reference>